<evidence type="ECO:0000256" key="1">
    <source>
        <dbReference type="SAM" id="MobiDB-lite"/>
    </source>
</evidence>
<gene>
    <name evidence="3" type="ORF">AMSG_00971</name>
</gene>
<dbReference type="InterPro" id="IPR029058">
    <property type="entry name" value="AB_hydrolase_fold"/>
</dbReference>
<proteinExistence type="predicted"/>
<dbReference type="InterPro" id="IPR051044">
    <property type="entry name" value="MAG_DAG_Lipase"/>
</dbReference>
<dbReference type="AlphaFoldDB" id="A0A0L0DIY1"/>
<sequence length="332" mass="36088">MAATTASMDTAAEATTPGVDVEAGNPKVDDAAPVTASFFTLPATHTDGYTLQCVEYNNEASPREGVVLILCHGYCDHFNGPSMAAMAKAACGKYGVRTFALDLTGFGRSSGVLGLVSSFQHLIDDVLCLAHHVRERFPAESHAMFLAGESMGGCVVLRLVRQVPDLFNGAILFAPMVRIADKQRPPAWQVPLFKGLSFIAPKWAVLPQPDDPIADCFRDPEVCELVRNDPLHYNGKPRLKTAYEMLTASEDLVAHLEEITTPFLVLHGEADAMTDIEYSRLLHERASSTDKTILTYPGAYHCLIVEPDGIGEQVATNVMEWILARVPQTSAE</sequence>
<name>A0A0L0DIY1_THETB</name>
<accession>A0A0L0DIY1</accession>
<dbReference type="Proteomes" id="UP000054408">
    <property type="component" value="Unassembled WGS sequence"/>
</dbReference>
<dbReference type="SUPFAM" id="SSF53474">
    <property type="entry name" value="alpha/beta-Hydrolases"/>
    <property type="match status" value="1"/>
</dbReference>
<reference evidence="3 4" key="1">
    <citation type="submission" date="2010-05" db="EMBL/GenBank/DDBJ databases">
        <title>The Genome Sequence of Thecamonas trahens ATCC 50062.</title>
        <authorList>
            <consortium name="The Broad Institute Genome Sequencing Platform"/>
            <person name="Russ C."/>
            <person name="Cuomo C."/>
            <person name="Shea T."/>
            <person name="Young S.K."/>
            <person name="Zeng Q."/>
            <person name="Koehrsen M."/>
            <person name="Haas B."/>
            <person name="Borodovsky M."/>
            <person name="Guigo R."/>
            <person name="Alvarado L."/>
            <person name="Berlin A."/>
            <person name="Bochicchio J."/>
            <person name="Borenstein D."/>
            <person name="Chapman S."/>
            <person name="Chen Z."/>
            <person name="Freedman E."/>
            <person name="Gellesch M."/>
            <person name="Goldberg J."/>
            <person name="Griggs A."/>
            <person name="Gujja S."/>
            <person name="Heilman E."/>
            <person name="Heiman D."/>
            <person name="Hepburn T."/>
            <person name="Howarth C."/>
            <person name="Jen D."/>
            <person name="Larson L."/>
            <person name="Mehta T."/>
            <person name="Park D."/>
            <person name="Pearson M."/>
            <person name="Roberts A."/>
            <person name="Saif S."/>
            <person name="Shenoy N."/>
            <person name="Sisk P."/>
            <person name="Stolte C."/>
            <person name="Sykes S."/>
            <person name="Thomson T."/>
            <person name="Walk T."/>
            <person name="White J."/>
            <person name="Yandava C."/>
            <person name="Burger G."/>
            <person name="Gray M.W."/>
            <person name="Holland P.W.H."/>
            <person name="King N."/>
            <person name="Lang F.B.F."/>
            <person name="Roger A.J."/>
            <person name="Ruiz-Trillo I."/>
            <person name="Lander E."/>
            <person name="Nusbaum C."/>
        </authorList>
    </citation>
    <scope>NUCLEOTIDE SEQUENCE [LARGE SCALE GENOMIC DNA]</scope>
    <source>
        <strain evidence="3 4">ATCC 50062</strain>
    </source>
</reference>
<dbReference type="eggNOG" id="KOG1455">
    <property type="taxonomic scope" value="Eukaryota"/>
</dbReference>
<dbReference type="STRING" id="461836.A0A0L0DIY1"/>
<dbReference type="RefSeq" id="XP_013762148.1">
    <property type="nucleotide sequence ID" value="XM_013906694.1"/>
</dbReference>
<dbReference type="InterPro" id="IPR022742">
    <property type="entry name" value="Hydrolase_4"/>
</dbReference>
<feature type="region of interest" description="Disordered" evidence="1">
    <location>
        <begin position="1"/>
        <end position="26"/>
    </location>
</feature>
<dbReference type="InterPro" id="IPR000073">
    <property type="entry name" value="AB_hydrolase_1"/>
</dbReference>
<keyword evidence="4" id="KW-1185">Reference proteome</keyword>
<dbReference type="Pfam" id="PF12146">
    <property type="entry name" value="Hydrolase_4"/>
    <property type="match status" value="1"/>
</dbReference>
<dbReference type="GeneID" id="25560745"/>
<feature type="domain" description="Serine aminopeptidase S33" evidence="2">
    <location>
        <begin position="67"/>
        <end position="308"/>
    </location>
</feature>
<evidence type="ECO:0000313" key="4">
    <source>
        <dbReference type="Proteomes" id="UP000054408"/>
    </source>
</evidence>
<dbReference type="PRINTS" id="PR00111">
    <property type="entry name" value="ABHYDROLASE"/>
</dbReference>
<dbReference type="OMA" id="ICALEEY"/>
<evidence type="ECO:0000313" key="3">
    <source>
        <dbReference type="EMBL" id="KNC52145.1"/>
    </source>
</evidence>
<dbReference type="PANTHER" id="PTHR11614">
    <property type="entry name" value="PHOSPHOLIPASE-RELATED"/>
    <property type="match status" value="1"/>
</dbReference>
<protein>
    <submittedName>
        <fullName evidence="3">Esterase/lipase/thioesterase</fullName>
    </submittedName>
</protein>
<dbReference type="EMBL" id="GL349436">
    <property type="protein sequence ID" value="KNC52145.1"/>
    <property type="molecule type" value="Genomic_DNA"/>
</dbReference>
<dbReference type="OrthoDB" id="2498029at2759"/>
<organism evidence="3 4">
    <name type="scientific">Thecamonas trahens ATCC 50062</name>
    <dbReference type="NCBI Taxonomy" id="461836"/>
    <lineage>
        <taxon>Eukaryota</taxon>
        <taxon>Apusozoa</taxon>
        <taxon>Apusomonadida</taxon>
        <taxon>Apusomonadidae</taxon>
        <taxon>Thecamonas</taxon>
    </lineage>
</organism>
<feature type="compositionally biased region" description="Low complexity" evidence="1">
    <location>
        <begin position="1"/>
        <end position="16"/>
    </location>
</feature>
<dbReference type="Gene3D" id="3.40.50.1820">
    <property type="entry name" value="alpha/beta hydrolase"/>
    <property type="match status" value="1"/>
</dbReference>
<evidence type="ECO:0000259" key="2">
    <source>
        <dbReference type="Pfam" id="PF12146"/>
    </source>
</evidence>